<evidence type="ECO:0000259" key="9">
    <source>
        <dbReference type="PROSITE" id="PS51722"/>
    </source>
</evidence>
<dbReference type="CDD" id="cd01883">
    <property type="entry name" value="EF1_alpha"/>
    <property type="match status" value="1"/>
</dbReference>
<dbReference type="Pfam" id="PF00009">
    <property type="entry name" value="GTP_EFTU"/>
    <property type="match status" value="1"/>
</dbReference>
<dbReference type="Proteomes" id="UP000070412">
    <property type="component" value="Unassembled WGS sequence"/>
</dbReference>
<proteinExistence type="inferred from homology"/>
<dbReference type="InterPro" id="IPR050100">
    <property type="entry name" value="TRAFAC_GTPase_members"/>
</dbReference>
<dbReference type="Pfam" id="PF03144">
    <property type="entry name" value="GTP_EFTU_D2"/>
    <property type="match status" value="1"/>
</dbReference>
<evidence type="ECO:0000313" key="14">
    <source>
        <dbReference type="Proteomes" id="UP000616769"/>
    </source>
</evidence>
<dbReference type="InterPro" id="IPR027417">
    <property type="entry name" value="P-loop_NTPase"/>
</dbReference>
<dbReference type="GO" id="GO:0005829">
    <property type="term" value="C:cytosol"/>
    <property type="evidence" value="ECO:0007669"/>
    <property type="project" value="UniProtKB-ARBA"/>
</dbReference>
<dbReference type="CDD" id="cd03704">
    <property type="entry name" value="eRF3_C_III"/>
    <property type="match status" value="1"/>
</dbReference>
<comment type="similarity">
    <text evidence="1">Belongs to the TRAFAC class translation factor GTPase superfamily. Classic translation factor GTPase family. EF-Tu/EF-1A subfamily.</text>
</comment>
<gene>
    <name evidence="10" type="primary">SSS_146g</name>
    <name evidence="11" type="ORF">QR98_0067070</name>
    <name evidence="10" type="ORF">SSS_146</name>
</gene>
<dbReference type="CDD" id="cd04089">
    <property type="entry name" value="eRF3_II"/>
    <property type="match status" value="1"/>
</dbReference>
<dbReference type="GO" id="GO:0000184">
    <property type="term" value="P:nuclear-transcribed mRNA catabolic process, nonsense-mediated decay"/>
    <property type="evidence" value="ECO:0007669"/>
    <property type="project" value="UniProtKB-KW"/>
</dbReference>
<evidence type="ECO:0000313" key="11">
    <source>
        <dbReference type="EMBL" id="KPM08193.1"/>
    </source>
</evidence>
<keyword evidence="4" id="KW-0378">Hydrolase</keyword>
<evidence type="ECO:0000256" key="6">
    <source>
        <dbReference type="ARBA" id="ARBA00023134"/>
    </source>
</evidence>
<keyword evidence="7" id="KW-0866">Nonsense-mediated mRNA decay</keyword>
<reference evidence="13" key="2">
    <citation type="journal article" date="2020" name="PLoS Negl. Trop. Dis.">
        <title>High-quality nuclear genome for Sarcoptes scabiei-A critical resource for a neglected parasite.</title>
        <authorList>
            <person name="Korhonen P.K."/>
            <person name="Gasser R.B."/>
            <person name="Ma G."/>
            <person name="Wang T."/>
            <person name="Stroehlein A.J."/>
            <person name="Young N.D."/>
            <person name="Ang C.S."/>
            <person name="Fernando D.D."/>
            <person name="Lu H.C."/>
            <person name="Taylor S."/>
            <person name="Reynolds S.L."/>
            <person name="Mofiz E."/>
            <person name="Najaraj S.H."/>
            <person name="Gowda H."/>
            <person name="Madugundu A."/>
            <person name="Renuse S."/>
            <person name="Holt D."/>
            <person name="Pandey A."/>
            <person name="Papenfuss A.T."/>
            <person name="Fischer K."/>
        </authorList>
    </citation>
    <scope>NUCLEOTIDE SEQUENCE [LARGE SCALE GENOMIC DNA]</scope>
</reference>
<dbReference type="InterPro" id="IPR009001">
    <property type="entry name" value="Transl_elong_EF1A/Init_IF2_C"/>
</dbReference>
<keyword evidence="5" id="KW-0648">Protein biosynthesis</keyword>
<dbReference type="SUPFAM" id="SSF52540">
    <property type="entry name" value="P-loop containing nucleoside triphosphate hydrolases"/>
    <property type="match status" value="1"/>
</dbReference>
<dbReference type="PROSITE" id="PS00301">
    <property type="entry name" value="G_TR_1"/>
    <property type="match status" value="1"/>
</dbReference>
<dbReference type="SUPFAM" id="SSF50465">
    <property type="entry name" value="EF-Tu/eEF-1alpha/eIF2-gamma C-terminal domain"/>
    <property type="match status" value="1"/>
</dbReference>
<dbReference type="EnsemblMetazoa" id="SSS_146s_mrna">
    <property type="protein sequence ID" value="KAF7492901.1"/>
    <property type="gene ID" value="SSS_146"/>
</dbReference>
<comment type="catalytic activity">
    <reaction evidence="8">
        <text>GTP + H2O = GDP + phosphate + H(+)</text>
        <dbReference type="Rhea" id="RHEA:19669"/>
        <dbReference type="ChEBI" id="CHEBI:15377"/>
        <dbReference type="ChEBI" id="CHEBI:15378"/>
        <dbReference type="ChEBI" id="CHEBI:37565"/>
        <dbReference type="ChEBI" id="CHEBI:43474"/>
        <dbReference type="ChEBI" id="CHEBI:58189"/>
    </reaction>
    <physiologicalReaction direction="left-to-right" evidence="8">
        <dbReference type="Rhea" id="RHEA:19670"/>
    </physiologicalReaction>
</comment>
<dbReference type="VEuPathDB" id="VectorBase:SSCA010133"/>
<evidence type="ECO:0000256" key="2">
    <source>
        <dbReference type="ARBA" id="ARBA00022553"/>
    </source>
</evidence>
<dbReference type="InterPro" id="IPR009818">
    <property type="entry name" value="PAM2_motif"/>
</dbReference>
<keyword evidence="3" id="KW-0547">Nucleotide-binding</keyword>
<dbReference type="FunFam" id="2.40.30.10:FF:000024">
    <property type="entry name" value="Eukaryotic peptide chain release factor GTP-binding subunit ERF3A"/>
    <property type="match status" value="1"/>
</dbReference>
<evidence type="ECO:0000313" key="10">
    <source>
        <dbReference type="EMBL" id="KAF7492901.1"/>
    </source>
</evidence>
<dbReference type="EMBL" id="WVUK01000056">
    <property type="protein sequence ID" value="KAF7492901.1"/>
    <property type="molecule type" value="Genomic_DNA"/>
</dbReference>
<dbReference type="Pfam" id="PF07145">
    <property type="entry name" value="PAM2"/>
    <property type="match status" value="1"/>
</dbReference>
<keyword evidence="2" id="KW-0597">Phosphoprotein</keyword>
<reference evidence="11 14" key="1">
    <citation type="journal article" date="2015" name="Parasit. Vectors">
        <title>Draft genome of the scabies mite.</title>
        <authorList>
            <person name="Rider S.D.Jr."/>
            <person name="Morgan M.S."/>
            <person name="Arlian L.G."/>
        </authorList>
    </citation>
    <scope>NUCLEOTIDE SEQUENCE [LARGE SCALE GENOMIC DNA]</scope>
    <source>
        <strain evidence="11">Arlian Lab</strain>
    </source>
</reference>
<evidence type="ECO:0000256" key="3">
    <source>
        <dbReference type="ARBA" id="ARBA00022741"/>
    </source>
</evidence>
<evidence type="ECO:0000256" key="7">
    <source>
        <dbReference type="ARBA" id="ARBA00023161"/>
    </source>
</evidence>
<evidence type="ECO:0000313" key="13">
    <source>
        <dbReference type="Proteomes" id="UP000070412"/>
    </source>
</evidence>
<dbReference type="EMBL" id="JXLN01012231">
    <property type="protein sequence ID" value="KPM08193.1"/>
    <property type="molecule type" value="Genomic_DNA"/>
</dbReference>
<evidence type="ECO:0000256" key="4">
    <source>
        <dbReference type="ARBA" id="ARBA00022801"/>
    </source>
</evidence>
<dbReference type="SUPFAM" id="SSF50447">
    <property type="entry name" value="Translation proteins"/>
    <property type="match status" value="1"/>
</dbReference>
<dbReference type="PANTHER" id="PTHR23115">
    <property type="entry name" value="TRANSLATION FACTOR"/>
    <property type="match status" value="1"/>
</dbReference>
<dbReference type="AlphaFoldDB" id="A0A132AB90"/>
<dbReference type="OMA" id="IERYEEC"/>
<name>A0A132AB90_SARSC</name>
<dbReference type="GO" id="GO:0003924">
    <property type="term" value="F:GTPase activity"/>
    <property type="evidence" value="ECO:0007669"/>
    <property type="project" value="InterPro"/>
</dbReference>
<protein>
    <submittedName>
        <fullName evidence="10">Eukaryotic peptide chain release factor GTP-binding subunit ERF3B</fullName>
    </submittedName>
    <submittedName>
        <fullName evidence="11">Eukaryotic peptide chain release factor GTP-binding subunit-like protein</fullName>
    </submittedName>
</protein>
<evidence type="ECO:0000256" key="8">
    <source>
        <dbReference type="ARBA" id="ARBA00049117"/>
    </source>
</evidence>
<keyword evidence="13" id="KW-1185">Reference proteome</keyword>
<dbReference type="InterPro" id="IPR000795">
    <property type="entry name" value="T_Tr_GTP-bd_dom"/>
</dbReference>
<dbReference type="PRINTS" id="PR00315">
    <property type="entry name" value="ELONGATNFCT"/>
</dbReference>
<dbReference type="InterPro" id="IPR054696">
    <property type="entry name" value="GTP-eEF1A_C"/>
</dbReference>
<dbReference type="Proteomes" id="UP000616769">
    <property type="component" value="Unassembled WGS sequence"/>
</dbReference>
<accession>A0A132AB90</accession>
<dbReference type="InterPro" id="IPR004161">
    <property type="entry name" value="EFTu-like_2"/>
</dbReference>
<dbReference type="PROSITE" id="PS51722">
    <property type="entry name" value="G_TR_2"/>
    <property type="match status" value="1"/>
</dbReference>
<dbReference type="InterPro" id="IPR031157">
    <property type="entry name" value="G_TR_CS"/>
</dbReference>
<reference evidence="10" key="3">
    <citation type="submission" date="2020-01" db="EMBL/GenBank/DDBJ databases">
        <authorList>
            <person name="Korhonen P.K.K."/>
            <person name="Guangxu M.G."/>
            <person name="Wang T.W."/>
            <person name="Stroehlein A.J.S."/>
            <person name="Young N.D."/>
            <person name="Ang C.-S.A."/>
            <person name="Fernando D.W.F."/>
            <person name="Lu H.L."/>
            <person name="Taylor S.T."/>
            <person name="Ehtesham M.E.M."/>
            <person name="Najaraj S.H.N."/>
            <person name="Harsha G.H.G."/>
            <person name="Madugundu A.M."/>
            <person name="Renuse S.R."/>
            <person name="Holt D.H."/>
            <person name="Pandey A.P."/>
            <person name="Papenfuss A.P."/>
            <person name="Gasser R.B.G."/>
            <person name="Fischer K.F."/>
        </authorList>
    </citation>
    <scope>NUCLEOTIDE SEQUENCE</scope>
    <source>
        <strain evidence="10">SSS_KF_BRIS2020</strain>
    </source>
</reference>
<organism evidence="11 14">
    <name type="scientific">Sarcoptes scabiei</name>
    <name type="common">Itch mite</name>
    <name type="synonym">Acarus scabiei</name>
    <dbReference type="NCBI Taxonomy" id="52283"/>
    <lineage>
        <taxon>Eukaryota</taxon>
        <taxon>Metazoa</taxon>
        <taxon>Ecdysozoa</taxon>
        <taxon>Arthropoda</taxon>
        <taxon>Chelicerata</taxon>
        <taxon>Arachnida</taxon>
        <taxon>Acari</taxon>
        <taxon>Acariformes</taxon>
        <taxon>Sarcoptiformes</taxon>
        <taxon>Astigmata</taxon>
        <taxon>Psoroptidia</taxon>
        <taxon>Sarcoptoidea</taxon>
        <taxon>Sarcoptidae</taxon>
        <taxon>Sarcoptinae</taxon>
        <taxon>Sarcoptes</taxon>
    </lineage>
</organism>
<dbReference type="GO" id="GO:0005525">
    <property type="term" value="F:GTP binding"/>
    <property type="evidence" value="ECO:0007669"/>
    <property type="project" value="UniProtKB-KW"/>
</dbReference>
<reference evidence="12" key="4">
    <citation type="submission" date="2022-06" db="UniProtKB">
        <authorList>
            <consortium name="EnsemblMetazoa"/>
        </authorList>
    </citation>
    <scope>IDENTIFICATION</scope>
</reference>
<feature type="domain" description="Tr-type G" evidence="9">
    <location>
        <begin position="148"/>
        <end position="376"/>
    </location>
</feature>
<dbReference type="FunFam" id="3.40.50.300:FF:000270">
    <property type="entry name" value="Eukaryotic peptide chain release factor GTP-binding subunit ERF3A"/>
    <property type="match status" value="1"/>
</dbReference>
<evidence type="ECO:0000256" key="1">
    <source>
        <dbReference type="ARBA" id="ARBA00007249"/>
    </source>
</evidence>
<dbReference type="Gene3D" id="2.40.30.10">
    <property type="entry name" value="Translation factors"/>
    <property type="match status" value="2"/>
</dbReference>
<evidence type="ECO:0000256" key="5">
    <source>
        <dbReference type="ARBA" id="ARBA00022917"/>
    </source>
</evidence>
<dbReference type="InterPro" id="IPR009000">
    <property type="entry name" value="Transl_B-barrel_sf"/>
</dbReference>
<dbReference type="Pfam" id="PF22594">
    <property type="entry name" value="GTP-eEF1A_C"/>
    <property type="match status" value="1"/>
</dbReference>
<dbReference type="GO" id="GO:0003747">
    <property type="term" value="F:translation release factor activity"/>
    <property type="evidence" value="ECO:0007669"/>
    <property type="project" value="UniProtKB-ARBA"/>
</dbReference>
<keyword evidence="6" id="KW-0342">GTP-binding</keyword>
<evidence type="ECO:0000313" key="12">
    <source>
        <dbReference type="EnsemblMetazoa" id="KAF7492901.1"/>
    </source>
</evidence>
<dbReference type="OrthoDB" id="342024at2759"/>
<sequence>MSTKKEETITNLTNSFSKKLNVDAPEFVPSFARSNVQIPSVSKPVISPIETTNQCHPNTSEAMIVCIDESNLQNQNAKLDTELEGSKSEAVVDDWDAAEEEEIDEEEDMDDEILEEGNDNIEKRDKKQTAKIKKKTAKPAMKHTTITKEHLNLVFIGHVDAGKSTIGGQLLYLTGMVDKRTLEKYEREAKEKNRESWYLSWALDTNQEERDKGKTVEVGRAFFETENKHFTLLDAPGHRGFVPNMIGGACQADVAVLVISARKGEFETGFERGGQTREHAMLAKTAGVKHLIVFINKMDDPTVEWSEARYNECCEKLLPYLKKCGFNPKNELYFMPCSGLTGACLKEPVDESICPWFKGLPFLEYLDKLPSFKRHVEGPFRMPIVDKYKDMGTVVFGKIESGSTQRGSQLVLMPNRRQVEVLQIWSDEDEVSHAASGENVKIKLKGVEEEEVTAGFVLCDPNDLCATGRVFDAQVAILEHKSIICSGYSCVLHINSATEEVSIKNIIDLIDKKTGKRCKMHPRFVKQDQVALMRIECTGGMICMEPFSKFQQMGRFTLRDEGKTIAIGKVLRIVE</sequence>
<dbReference type="Gene3D" id="3.40.50.300">
    <property type="entry name" value="P-loop containing nucleotide triphosphate hydrolases"/>
    <property type="match status" value="1"/>
</dbReference>
<dbReference type="FunFam" id="2.40.30.10:FF:000017">
    <property type="entry name" value="Eukaryotic peptide chain release factor GTP-binding subunit"/>
    <property type="match status" value="1"/>
</dbReference>